<dbReference type="Proteomes" id="UP000295531">
    <property type="component" value="Unassembled WGS sequence"/>
</dbReference>
<evidence type="ECO:0000256" key="1">
    <source>
        <dbReference type="SAM" id="SignalP"/>
    </source>
</evidence>
<dbReference type="OrthoDB" id="6708408at2"/>
<feature type="chain" id="PRO_5020970023" evidence="1">
    <location>
        <begin position="23"/>
        <end position="233"/>
    </location>
</feature>
<organism evidence="2 3">
    <name type="scientific">Idiomarina aquatica</name>
    <dbReference type="NCBI Taxonomy" id="1327752"/>
    <lineage>
        <taxon>Bacteria</taxon>
        <taxon>Pseudomonadati</taxon>
        <taxon>Pseudomonadota</taxon>
        <taxon>Gammaproteobacteria</taxon>
        <taxon>Alteromonadales</taxon>
        <taxon>Idiomarinaceae</taxon>
        <taxon>Idiomarina</taxon>
    </lineage>
</organism>
<dbReference type="AlphaFoldDB" id="A0A4R6P4P6"/>
<proteinExistence type="predicted"/>
<accession>A0A4R6P4P6</accession>
<comment type="caution">
    <text evidence="2">The sequence shown here is derived from an EMBL/GenBank/DDBJ whole genome shotgun (WGS) entry which is preliminary data.</text>
</comment>
<dbReference type="EMBL" id="SNXI01000009">
    <property type="protein sequence ID" value="TDP32577.1"/>
    <property type="molecule type" value="Genomic_DNA"/>
</dbReference>
<sequence>MKKLSVAILSAAFAAAPTVASADTVLGLYIGAQGWQADYDGRYGIGSDISPYYIDNDDTMTSFYAALEHPVPLVPNLKIQQNSLEVDSPHGMSAGNFDNTDYTLYYEIFDNDIIAIDVGINGKKFDGEAEVIYGDIIESVSFSGVVPTAYAAARVGLPFTNWTVTSEAKAVSFDDSSLHDVQAALEYRFVDNLAIDMSVSAGYRSMRVELDDVDGIYSDLNFDGPFVALDIHF</sequence>
<keyword evidence="3" id="KW-1185">Reference proteome</keyword>
<reference evidence="2 3" key="1">
    <citation type="submission" date="2019-03" db="EMBL/GenBank/DDBJ databases">
        <title>Freshwater and sediment microbial communities from various areas in North America, analyzing microbe dynamics in response to fracking.</title>
        <authorList>
            <person name="Lamendella R."/>
        </authorList>
    </citation>
    <scope>NUCLEOTIDE SEQUENCE [LARGE SCALE GENOMIC DNA]</scope>
    <source>
        <strain evidence="2 3">18_TX</strain>
    </source>
</reference>
<feature type="signal peptide" evidence="1">
    <location>
        <begin position="1"/>
        <end position="22"/>
    </location>
</feature>
<dbReference type="NCBIfam" id="TIGR04219">
    <property type="entry name" value="OMP_w_GlyGly"/>
    <property type="match status" value="1"/>
</dbReference>
<name>A0A4R6P4P6_9GAMM</name>
<evidence type="ECO:0000313" key="2">
    <source>
        <dbReference type="EMBL" id="TDP32577.1"/>
    </source>
</evidence>
<gene>
    <name evidence="2" type="ORF">DEU29_1096</name>
</gene>
<evidence type="ECO:0000313" key="3">
    <source>
        <dbReference type="Proteomes" id="UP000295531"/>
    </source>
</evidence>
<keyword evidence="1" id="KW-0732">Signal</keyword>
<dbReference type="InterPro" id="IPR026387">
    <property type="entry name" value="OMP_w_GlyGly"/>
</dbReference>
<protein>
    <submittedName>
        <fullName evidence="2">Outer membrane protein</fullName>
    </submittedName>
</protein>